<reference evidence="1" key="1">
    <citation type="submission" date="2021-05" db="EMBL/GenBank/DDBJ databases">
        <authorList>
            <person name="Alioto T."/>
            <person name="Alioto T."/>
            <person name="Gomez Garrido J."/>
        </authorList>
    </citation>
    <scope>NUCLEOTIDE SEQUENCE</scope>
</reference>
<accession>A0A8D8YEB8</accession>
<organism evidence="1">
    <name type="scientific">Cacopsylla melanoneura</name>
    <dbReference type="NCBI Taxonomy" id="428564"/>
    <lineage>
        <taxon>Eukaryota</taxon>
        <taxon>Metazoa</taxon>
        <taxon>Ecdysozoa</taxon>
        <taxon>Arthropoda</taxon>
        <taxon>Hexapoda</taxon>
        <taxon>Insecta</taxon>
        <taxon>Pterygota</taxon>
        <taxon>Neoptera</taxon>
        <taxon>Paraneoptera</taxon>
        <taxon>Hemiptera</taxon>
        <taxon>Sternorrhyncha</taxon>
        <taxon>Psylloidea</taxon>
        <taxon>Psyllidae</taxon>
        <taxon>Psyllinae</taxon>
        <taxon>Cacopsylla</taxon>
    </lineage>
</organism>
<dbReference type="EMBL" id="HBUF01373365">
    <property type="protein sequence ID" value="CAG6727204.1"/>
    <property type="molecule type" value="Transcribed_RNA"/>
</dbReference>
<protein>
    <submittedName>
        <fullName evidence="1">Uncharacterized protein</fullName>
    </submittedName>
</protein>
<name>A0A8D8YEB8_9HEMI</name>
<sequence>MSIQRISNSLSCYFFVCMNDYFFQMLLQLLEKIRLLHVQCSLHSLWSFQNCKAWYSIRRSSFQQLCLHQVVLYEDEPEIFHYLLHYLLRPYFELLWLMSLSKLFSSSWMVAHEFVFLLLLVC</sequence>
<dbReference type="AlphaFoldDB" id="A0A8D8YEB8"/>
<evidence type="ECO:0000313" key="1">
    <source>
        <dbReference type="EMBL" id="CAG6727204.1"/>
    </source>
</evidence>
<proteinExistence type="predicted"/>